<comment type="subcellular location">
    <subcellularLocation>
        <location evidence="1">Golgi apparatus membrane</location>
        <topology evidence="1">Single-pass type II membrane protein</topology>
    </subcellularLocation>
</comment>
<comment type="caution">
    <text evidence="13">The sequence shown here is derived from an EMBL/GenBank/DDBJ whole genome shotgun (WGS) entry which is preliminary data.</text>
</comment>
<name>A0A5J9SUL0_9POAL</name>
<proteinExistence type="inferred from homology"/>
<evidence type="ECO:0000256" key="7">
    <source>
        <dbReference type="ARBA" id="ARBA00023034"/>
    </source>
</evidence>
<keyword evidence="4 10" id="KW-0812">Transmembrane</keyword>
<organism evidence="13 14">
    <name type="scientific">Eragrostis curvula</name>
    <name type="common">weeping love grass</name>
    <dbReference type="NCBI Taxonomy" id="38414"/>
    <lineage>
        <taxon>Eukaryota</taxon>
        <taxon>Viridiplantae</taxon>
        <taxon>Streptophyta</taxon>
        <taxon>Embryophyta</taxon>
        <taxon>Tracheophyta</taxon>
        <taxon>Spermatophyta</taxon>
        <taxon>Magnoliopsida</taxon>
        <taxon>Liliopsida</taxon>
        <taxon>Poales</taxon>
        <taxon>Poaceae</taxon>
        <taxon>PACMAD clade</taxon>
        <taxon>Chloridoideae</taxon>
        <taxon>Eragrostideae</taxon>
        <taxon>Eragrostidinae</taxon>
        <taxon>Eragrostis</taxon>
    </lineage>
</organism>
<evidence type="ECO:0000256" key="5">
    <source>
        <dbReference type="ARBA" id="ARBA00022968"/>
    </source>
</evidence>
<evidence type="ECO:0000259" key="11">
    <source>
        <dbReference type="Pfam" id="PF13839"/>
    </source>
</evidence>
<dbReference type="AlphaFoldDB" id="A0A5J9SUL0"/>
<evidence type="ECO:0000259" key="12">
    <source>
        <dbReference type="Pfam" id="PF14416"/>
    </source>
</evidence>
<evidence type="ECO:0000256" key="3">
    <source>
        <dbReference type="ARBA" id="ARBA00022679"/>
    </source>
</evidence>
<feature type="domain" description="Trichome birefringence-like N-terminal" evidence="12">
    <location>
        <begin position="218"/>
        <end position="271"/>
    </location>
</feature>
<feature type="transmembrane region" description="Helical" evidence="10">
    <location>
        <begin position="56"/>
        <end position="73"/>
    </location>
</feature>
<evidence type="ECO:0000313" key="14">
    <source>
        <dbReference type="Proteomes" id="UP000324897"/>
    </source>
</evidence>
<evidence type="ECO:0000256" key="2">
    <source>
        <dbReference type="ARBA" id="ARBA00007727"/>
    </source>
</evidence>
<evidence type="ECO:0000256" key="9">
    <source>
        <dbReference type="SAM" id="MobiDB-lite"/>
    </source>
</evidence>
<dbReference type="InterPro" id="IPR026057">
    <property type="entry name" value="TBL_C"/>
</dbReference>
<feature type="region of interest" description="Disordered" evidence="9">
    <location>
        <begin position="515"/>
        <end position="544"/>
    </location>
</feature>
<keyword evidence="6 10" id="KW-1133">Transmembrane helix</keyword>
<gene>
    <name evidence="13" type="ORF">EJB05_51861</name>
</gene>
<dbReference type="PANTHER" id="PTHR32285">
    <property type="entry name" value="PROTEIN TRICHOME BIREFRINGENCE-LIKE 9-RELATED"/>
    <property type="match status" value="1"/>
</dbReference>
<evidence type="ECO:0000256" key="1">
    <source>
        <dbReference type="ARBA" id="ARBA00004323"/>
    </source>
</evidence>
<evidence type="ECO:0000256" key="6">
    <source>
        <dbReference type="ARBA" id="ARBA00022989"/>
    </source>
</evidence>
<dbReference type="GO" id="GO:0000139">
    <property type="term" value="C:Golgi membrane"/>
    <property type="evidence" value="ECO:0007669"/>
    <property type="project" value="UniProtKB-SubCell"/>
</dbReference>
<dbReference type="Gramene" id="TVU02632">
    <property type="protein sequence ID" value="TVU02632"/>
    <property type="gene ID" value="EJB05_51861"/>
</dbReference>
<feature type="compositionally biased region" description="Polar residues" evidence="9">
    <location>
        <begin position="111"/>
        <end position="125"/>
    </location>
</feature>
<evidence type="ECO:0000313" key="13">
    <source>
        <dbReference type="EMBL" id="TVU02632.1"/>
    </source>
</evidence>
<feature type="region of interest" description="Disordered" evidence="9">
    <location>
        <begin position="111"/>
        <end position="136"/>
    </location>
</feature>
<dbReference type="Pfam" id="PF13839">
    <property type="entry name" value="PC-Esterase"/>
    <property type="match status" value="1"/>
</dbReference>
<dbReference type="OrthoDB" id="2016263at2759"/>
<evidence type="ECO:0000256" key="8">
    <source>
        <dbReference type="ARBA" id="ARBA00023136"/>
    </source>
</evidence>
<keyword evidence="3" id="KW-0808">Transferase</keyword>
<evidence type="ECO:0000256" key="4">
    <source>
        <dbReference type="ARBA" id="ARBA00022692"/>
    </source>
</evidence>
<keyword evidence="5" id="KW-0735">Signal-anchor</keyword>
<keyword evidence="14" id="KW-1185">Reference proteome</keyword>
<sequence length="574" mass="63846">MTGSTPPRKGRAMGGAGGDGLDDAWLVAEAAKRSHARAAVWGVNVSVRLRGHFNSFMLLVLVLLAFLAVSIGTRSSNGEAPQAPSTLSVTTKKVNGAELQAPTILSVTTNKGNSVESEATKTLSPTKKKGSDVELKAPTTTSSFSIKKENGVEPKVPTTLSATKKKINDIELLLPSTPLPPVTTKKGKGAELRAPMTVRPASNDTGTSNGGGRGDPAECDMSSGRWVYDDKAYPLYKESACKFMSDQAACQKFGRTDLRYQHWRWQPHGCDLPRFDAVKLLRELRNKRLAFVGDSLNRNQWVSMVCLIDTATPTLHKYMSGNGSLVSFRILEYNASVEFYWSPLLVESNSDHPVHHRIADRVVRAGSIAKHATRWNDADVLVFNSYLWWRRPSMKVLWAGSFAAAAHGRAVYEVTDSLRAFELAIRTWSEWLERHVDRARTRLFFTSMSPTHLHSDEWEGGAAKNHRCLGETEPIPRQYRGRDTDPAFARAVEEQVRRLGARGVDVRVINVTQLSEHRKDAHPSVHRRQWEPPTEAQKRARERDPSSDADCIHWCLPGVPDVWNQMLYAHLVPS</sequence>
<dbReference type="Pfam" id="PF14416">
    <property type="entry name" value="PMR5N"/>
    <property type="match status" value="1"/>
</dbReference>
<dbReference type="PANTHER" id="PTHR32285:SF11">
    <property type="entry name" value="PROTEIN TRICHOME BIREFRINGENCE-LIKE 34"/>
    <property type="match status" value="1"/>
</dbReference>
<dbReference type="Proteomes" id="UP000324897">
    <property type="component" value="Unassembled WGS sequence"/>
</dbReference>
<feature type="non-terminal residue" evidence="13">
    <location>
        <position position="1"/>
    </location>
</feature>
<dbReference type="InterPro" id="IPR029962">
    <property type="entry name" value="TBL"/>
</dbReference>
<reference evidence="13 14" key="1">
    <citation type="journal article" date="2019" name="Sci. Rep.">
        <title>A high-quality genome of Eragrostis curvula grass provides insights into Poaceae evolution and supports new strategies to enhance forage quality.</title>
        <authorList>
            <person name="Carballo J."/>
            <person name="Santos B.A.C.M."/>
            <person name="Zappacosta D."/>
            <person name="Garbus I."/>
            <person name="Selva J.P."/>
            <person name="Gallo C.A."/>
            <person name="Diaz A."/>
            <person name="Albertini E."/>
            <person name="Caccamo M."/>
            <person name="Echenique V."/>
        </authorList>
    </citation>
    <scope>NUCLEOTIDE SEQUENCE [LARGE SCALE GENOMIC DNA]</scope>
    <source>
        <strain evidence="14">cv. Victoria</strain>
        <tissue evidence="13">Leaf</tissue>
    </source>
</reference>
<comment type="similarity">
    <text evidence="2">Belongs to the PC-esterase family. TBL subfamily.</text>
</comment>
<dbReference type="GO" id="GO:1990538">
    <property type="term" value="F:xylan O-acetyltransferase activity"/>
    <property type="evidence" value="ECO:0007669"/>
    <property type="project" value="UniProtKB-ARBA"/>
</dbReference>
<keyword evidence="8 10" id="KW-0472">Membrane</keyword>
<evidence type="ECO:0000256" key="10">
    <source>
        <dbReference type="SAM" id="Phobius"/>
    </source>
</evidence>
<feature type="domain" description="Trichome birefringence-like C-terminal" evidence="11">
    <location>
        <begin position="272"/>
        <end position="569"/>
    </location>
</feature>
<keyword evidence="7" id="KW-0333">Golgi apparatus</keyword>
<accession>A0A5J9SUL0</accession>
<dbReference type="InterPro" id="IPR025846">
    <property type="entry name" value="TBL_N"/>
</dbReference>
<dbReference type="EMBL" id="RWGY01000301">
    <property type="protein sequence ID" value="TVU02632.1"/>
    <property type="molecule type" value="Genomic_DNA"/>
</dbReference>
<feature type="region of interest" description="Disordered" evidence="9">
    <location>
        <begin position="198"/>
        <end position="218"/>
    </location>
</feature>
<protein>
    <submittedName>
        <fullName evidence="13">Uncharacterized protein</fullName>
    </submittedName>
</protein>